<dbReference type="Gene3D" id="2.40.10.270">
    <property type="entry name" value="Bacteriophage SPP1 head-tail adaptor protein"/>
    <property type="match status" value="1"/>
</dbReference>
<dbReference type="InterPro" id="IPR008767">
    <property type="entry name" value="Phage_SPP1_head-tail_adaptor"/>
</dbReference>
<organism evidence="1 2">
    <name type="scientific">Bacteroides fragilis str. S36L11</name>
    <dbReference type="NCBI Taxonomy" id="1339327"/>
    <lineage>
        <taxon>Bacteria</taxon>
        <taxon>Pseudomonadati</taxon>
        <taxon>Bacteroidota</taxon>
        <taxon>Bacteroidia</taxon>
        <taxon>Bacteroidales</taxon>
        <taxon>Bacteroidaceae</taxon>
        <taxon>Bacteroides</taxon>
    </lineage>
</organism>
<dbReference type="NCBIfam" id="TIGR01563">
    <property type="entry name" value="gp16_SPP1"/>
    <property type="match status" value="1"/>
</dbReference>
<reference evidence="1 2" key="1">
    <citation type="submission" date="2014-02" db="EMBL/GenBank/DDBJ databases">
        <authorList>
            <person name="Sears C."/>
            <person name="Carroll K."/>
            <person name="Sack B.R."/>
            <person name="Qadri F."/>
            <person name="Myers L.L."/>
            <person name="Chung G.-T."/>
            <person name="Escheverria P."/>
            <person name="Fraser C.M."/>
            <person name="Sadzewicz L."/>
            <person name="Shefchek K.A."/>
            <person name="Tallon L."/>
            <person name="Das S.P."/>
            <person name="Daugherty S."/>
            <person name="Mongodin E.F."/>
        </authorList>
    </citation>
    <scope>NUCLEOTIDE SEQUENCE [LARGE SCALE GENOMIC DNA]</scope>
    <source>
        <strain evidence="1 2">S36L11</strain>
    </source>
</reference>
<dbReference type="Pfam" id="PF05521">
    <property type="entry name" value="Phage_HCP"/>
    <property type="match status" value="1"/>
</dbReference>
<proteinExistence type="predicted"/>
<gene>
    <name evidence="1" type="ORF">M136_1624</name>
</gene>
<protein>
    <submittedName>
        <fullName evidence="1">Phage head-tail joining family protein</fullName>
    </submittedName>
</protein>
<dbReference type="AlphaFoldDB" id="A0A016ALH8"/>
<dbReference type="PATRIC" id="fig|1339327.3.peg.2266"/>
<dbReference type="EMBL" id="JGDJ01000170">
    <property type="protein sequence ID" value="EXZ29191.1"/>
    <property type="molecule type" value="Genomic_DNA"/>
</dbReference>
<evidence type="ECO:0000313" key="1">
    <source>
        <dbReference type="EMBL" id="EXZ29191.1"/>
    </source>
</evidence>
<sequence>MQAGLLTDIISFLHPQTIRDALGGTSERWMEAFKKRACVRYKSGTRKEINGEVLNTHTVTIMVRYSRDISEKMRIVYEGRKYKIAFIHPDRKAQSITIEAELINE</sequence>
<dbReference type="Proteomes" id="UP000022082">
    <property type="component" value="Unassembled WGS sequence"/>
</dbReference>
<dbReference type="RefSeq" id="WP_005819404.1">
    <property type="nucleotide sequence ID" value="NZ_JGDJ01000170.1"/>
</dbReference>
<dbReference type="InterPro" id="IPR038666">
    <property type="entry name" value="SSP1_head-tail_sf"/>
</dbReference>
<name>A0A016ALH8_BACFG</name>
<accession>A0A016ALH8</accession>
<comment type="caution">
    <text evidence="1">The sequence shown here is derived from an EMBL/GenBank/DDBJ whole genome shotgun (WGS) entry which is preliminary data.</text>
</comment>
<evidence type="ECO:0000313" key="2">
    <source>
        <dbReference type="Proteomes" id="UP000022082"/>
    </source>
</evidence>